<comment type="caution">
    <text evidence="1">The sequence shown here is derived from an EMBL/GenBank/DDBJ whole genome shotgun (WGS) entry which is preliminary data.</text>
</comment>
<proteinExistence type="predicted"/>
<sequence>MNQLIAEAIEQRLLLKLTYSAGNRIVEPHVYGQDGEGQELLRCYQIAGESSSRERAGWKLLRVQDATAVEILDVRFLPRAGYNPDDPIIREPRLRV</sequence>
<name>A0ABS1V068_9PROT</name>
<evidence type="ECO:0008006" key="3">
    <source>
        <dbReference type="Google" id="ProtNLM"/>
    </source>
</evidence>
<accession>A0ABS1V068</accession>
<reference evidence="1 2" key="1">
    <citation type="submission" date="2021-01" db="EMBL/GenBank/DDBJ databases">
        <title>Belnapia mucosa sp. nov. and Belnapia arida sp. nov., isolated from the Tabernas Desert (Almeria, Spain).</title>
        <authorList>
            <person name="Molina-Menor E."/>
            <person name="Vidal-Verdu A."/>
            <person name="Calonge A."/>
            <person name="Satari L."/>
            <person name="Pereto Magraner J."/>
            <person name="Porcar Miralles M."/>
        </authorList>
    </citation>
    <scope>NUCLEOTIDE SEQUENCE [LARGE SCALE GENOMIC DNA]</scope>
    <source>
        <strain evidence="1 2">T6</strain>
    </source>
</reference>
<dbReference type="Proteomes" id="UP000606490">
    <property type="component" value="Unassembled WGS sequence"/>
</dbReference>
<evidence type="ECO:0000313" key="1">
    <source>
        <dbReference type="EMBL" id="MBL6454642.1"/>
    </source>
</evidence>
<dbReference type="EMBL" id="JAEUXJ010000002">
    <property type="protein sequence ID" value="MBL6454642.1"/>
    <property type="molecule type" value="Genomic_DNA"/>
</dbReference>
<gene>
    <name evidence="1" type="ORF">JMJ55_04855</name>
</gene>
<organism evidence="1 2">
    <name type="scientific">Belnapia mucosa</name>
    <dbReference type="NCBI Taxonomy" id="2804532"/>
    <lineage>
        <taxon>Bacteria</taxon>
        <taxon>Pseudomonadati</taxon>
        <taxon>Pseudomonadota</taxon>
        <taxon>Alphaproteobacteria</taxon>
        <taxon>Acetobacterales</taxon>
        <taxon>Roseomonadaceae</taxon>
        <taxon>Belnapia</taxon>
    </lineage>
</organism>
<dbReference type="RefSeq" id="WP_202824393.1">
    <property type="nucleotide sequence ID" value="NZ_JAEUXJ010000002.1"/>
</dbReference>
<evidence type="ECO:0000313" key="2">
    <source>
        <dbReference type="Proteomes" id="UP000606490"/>
    </source>
</evidence>
<keyword evidence="2" id="KW-1185">Reference proteome</keyword>
<protein>
    <recommendedName>
        <fullName evidence="3">WYL domain-containing protein</fullName>
    </recommendedName>
</protein>